<dbReference type="InterPro" id="IPR050535">
    <property type="entry name" value="DNA_Repair-Maintenance_Comp"/>
</dbReference>
<dbReference type="Pfam" id="PF00149">
    <property type="entry name" value="Metallophos"/>
    <property type="match status" value="1"/>
</dbReference>
<dbReference type="Gene3D" id="3.30.160.720">
    <property type="match status" value="1"/>
</dbReference>
<feature type="domain" description="Nuclease SbcCD subunit D C-terminal" evidence="10">
    <location>
        <begin position="303"/>
        <end position="397"/>
    </location>
</feature>
<dbReference type="AlphaFoldDB" id="A0AA48HLM4"/>
<evidence type="ECO:0000256" key="1">
    <source>
        <dbReference type="ARBA" id="ARBA00010555"/>
    </source>
</evidence>
<keyword evidence="12" id="KW-1185">Reference proteome</keyword>
<comment type="function">
    <text evidence="7">SbcCD cleaves DNA hairpin structures. These structures can inhibit DNA replication and are intermediates in certain DNA recombination reactions. The complex acts as a 3'-&gt;5' double strand exonuclease that can open hairpins. It also has a 5' single-strand endonuclease activity.</text>
</comment>
<dbReference type="GO" id="GO:0006310">
    <property type="term" value="P:DNA recombination"/>
    <property type="evidence" value="ECO:0007669"/>
    <property type="project" value="UniProtKB-KW"/>
</dbReference>
<evidence type="ECO:0000256" key="2">
    <source>
        <dbReference type="ARBA" id="ARBA00011322"/>
    </source>
</evidence>
<protein>
    <recommendedName>
        <fullName evidence="3 7">Nuclease SbcCD subunit D</fullName>
    </recommendedName>
</protein>
<dbReference type="PANTHER" id="PTHR30337:SF0">
    <property type="entry name" value="NUCLEASE SBCCD SUBUNIT D"/>
    <property type="match status" value="1"/>
</dbReference>
<dbReference type="EMBL" id="AP027272">
    <property type="protein sequence ID" value="BDX04737.1"/>
    <property type="molecule type" value="Genomic_DNA"/>
</dbReference>
<comment type="subunit">
    <text evidence="2 7">Heterodimer of SbcC and SbcD.</text>
</comment>
<evidence type="ECO:0000256" key="5">
    <source>
        <dbReference type="ARBA" id="ARBA00022801"/>
    </source>
</evidence>
<dbReference type="Pfam" id="PF12320">
    <property type="entry name" value="SbcD_C"/>
    <property type="match status" value="1"/>
</dbReference>
<gene>
    <name evidence="7 11" type="primary">sbcD</name>
    <name evidence="11" type="ORF">MACH26_02580</name>
</gene>
<evidence type="ECO:0000256" key="4">
    <source>
        <dbReference type="ARBA" id="ARBA00022722"/>
    </source>
</evidence>
<keyword evidence="4 7" id="KW-0540">Nuclease</keyword>
<name>A0AA48HLM4_9ALTE</name>
<dbReference type="NCBIfam" id="NF008206">
    <property type="entry name" value="PRK10966.1"/>
    <property type="match status" value="1"/>
</dbReference>
<sequence length="444" mass="50346">MLGLGYILSLARLSDFQSIFSEFMFKIIHTSDWHLGQYFYTRHRKQEHQQFLQWLLLLVERESVDAIIVAGDIFDTSAPPSYARELYNEFIIGIQKLDCQLVFVAGNHDSVAVLNESKRLLKQLHTHVIAQVSEQPDEQLIMLQNQQQNMLVCAVPFVRPRDVMLSEAQQSGLQKRQHLGQAIKAHYHSLYARACEIRDEATTAMPILMTGHLSALGVSQSDSVRDIYIGSLDGFPASDFPPADYIALGHIHKAQKVADAEQIRYCGSPIALSFDELSQPKSVELVCFEQQALQSVTSITIPRFQAMQKLKGNLKELEQQLAQLPRDESIWLSVEVTEQDFLSDLQQRLQQLTEGTRLEILQVTRAKGQRRQVLSAQHIESLSELTPMEVFERRLALEDFSDEEQQARTARLITLFNEIESSLDEDAETPAKVAESAAEQGKLL</sequence>
<comment type="similarity">
    <text evidence="1 7">Belongs to the SbcD family.</text>
</comment>
<proteinExistence type="inferred from homology"/>
<dbReference type="InterPro" id="IPR029052">
    <property type="entry name" value="Metallo-depent_PP-like"/>
</dbReference>
<dbReference type="GO" id="GO:0004519">
    <property type="term" value="F:endonuclease activity"/>
    <property type="evidence" value="ECO:0007669"/>
    <property type="project" value="UniProtKB-KW"/>
</dbReference>
<dbReference type="KEGG" id="pmaw:MACH26_02580"/>
<evidence type="ECO:0000256" key="6">
    <source>
        <dbReference type="ARBA" id="ARBA00022839"/>
    </source>
</evidence>
<dbReference type="InterPro" id="IPR004843">
    <property type="entry name" value="Calcineurin-like_PHP"/>
</dbReference>
<reference evidence="11" key="1">
    <citation type="submission" date="2023-01" db="EMBL/GenBank/DDBJ databases">
        <title>Complete genome sequence of Planctobacterium marinum strain Dej080120_11.</title>
        <authorList>
            <person name="Ueki S."/>
            <person name="Maruyama F."/>
        </authorList>
    </citation>
    <scope>NUCLEOTIDE SEQUENCE</scope>
    <source>
        <strain evidence="11">Dej080120_11</strain>
    </source>
</reference>
<keyword evidence="7" id="KW-0235">DNA replication</keyword>
<dbReference type="GO" id="GO:0006260">
    <property type="term" value="P:DNA replication"/>
    <property type="evidence" value="ECO:0007669"/>
    <property type="project" value="UniProtKB-KW"/>
</dbReference>
<dbReference type="NCBIfam" id="TIGR00619">
    <property type="entry name" value="sbcd"/>
    <property type="match status" value="1"/>
</dbReference>
<evidence type="ECO:0000259" key="10">
    <source>
        <dbReference type="Pfam" id="PF12320"/>
    </source>
</evidence>
<feature type="region of interest" description="Disordered" evidence="8">
    <location>
        <begin position="424"/>
        <end position="444"/>
    </location>
</feature>
<feature type="domain" description="Calcineurin-like phosphoesterase" evidence="9">
    <location>
        <begin position="25"/>
        <end position="120"/>
    </location>
</feature>
<evidence type="ECO:0000313" key="12">
    <source>
        <dbReference type="Proteomes" id="UP001333710"/>
    </source>
</evidence>
<dbReference type="CDD" id="cd00840">
    <property type="entry name" value="MPP_Mre11_N"/>
    <property type="match status" value="1"/>
</dbReference>
<dbReference type="SUPFAM" id="SSF56300">
    <property type="entry name" value="Metallo-dependent phosphatases"/>
    <property type="match status" value="1"/>
</dbReference>
<dbReference type="GO" id="GO:0008408">
    <property type="term" value="F:3'-5' exonuclease activity"/>
    <property type="evidence" value="ECO:0007669"/>
    <property type="project" value="InterPro"/>
</dbReference>
<keyword evidence="5 7" id="KW-0378">Hydrolase</keyword>
<evidence type="ECO:0000313" key="11">
    <source>
        <dbReference type="EMBL" id="BDX04737.1"/>
    </source>
</evidence>
<dbReference type="RefSeq" id="WP_338290562.1">
    <property type="nucleotide sequence ID" value="NZ_AP027272.1"/>
</dbReference>
<keyword evidence="7" id="KW-0255">Endonuclease</keyword>
<organism evidence="11 12">
    <name type="scientific">Planctobacterium marinum</name>
    <dbReference type="NCBI Taxonomy" id="1631968"/>
    <lineage>
        <taxon>Bacteria</taxon>
        <taxon>Pseudomonadati</taxon>
        <taxon>Pseudomonadota</taxon>
        <taxon>Gammaproteobacteria</taxon>
        <taxon>Alteromonadales</taxon>
        <taxon>Alteromonadaceae</taxon>
        <taxon>Planctobacterium</taxon>
    </lineage>
</organism>
<dbReference type="InterPro" id="IPR041796">
    <property type="entry name" value="Mre11_N"/>
</dbReference>
<keyword evidence="7" id="KW-0233">DNA recombination</keyword>
<evidence type="ECO:0000256" key="3">
    <source>
        <dbReference type="ARBA" id="ARBA00013365"/>
    </source>
</evidence>
<dbReference type="Proteomes" id="UP001333710">
    <property type="component" value="Chromosome"/>
</dbReference>
<dbReference type="InterPro" id="IPR026843">
    <property type="entry name" value="SbcD_C"/>
</dbReference>
<evidence type="ECO:0000259" key="9">
    <source>
        <dbReference type="Pfam" id="PF00149"/>
    </source>
</evidence>
<dbReference type="InterPro" id="IPR004593">
    <property type="entry name" value="SbcD"/>
</dbReference>
<keyword evidence="6 7" id="KW-0269">Exonuclease</keyword>
<evidence type="ECO:0000256" key="8">
    <source>
        <dbReference type="SAM" id="MobiDB-lite"/>
    </source>
</evidence>
<dbReference type="Gene3D" id="3.60.21.10">
    <property type="match status" value="1"/>
</dbReference>
<dbReference type="PANTHER" id="PTHR30337">
    <property type="entry name" value="COMPONENT OF ATP-DEPENDENT DSDNA EXONUCLEASE"/>
    <property type="match status" value="1"/>
</dbReference>
<accession>A0AA48HLM4</accession>
<evidence type="ECO:0000256" key="7">
    <source>
        <dbReference type="RuleBase" id="RU363069"/>
    </source>
</evidence>